<evidence type="ECO:0000313" key="11">
    <source>
        <dbReference type="EMBL" id="KAH9493586.1"/>
    </source>
</evidence>
<dbReference type="InterPro" id="IPR026082">
    <property type="entry name" value="ABCA"/>
</dbReference>
<sequence length="1833" mass="210054">MSSTSTVSTKSSNSSTAGPETHLLSNRRQHRQNEGSAMHLYLKQMFILLWKSWIVRRVHYISTFFELVSPILLIFLFTYIYSNTNMKFGKPNDNSNNDNDEPGKLLTTLDDDGTMKPAHRFRNPIHVIDFIAAMPITKKIYYTPDNQQTRRLLQTLVASLMNLPVEITDDKGEIIKTKVIPMDNVTAISNQMQNDLINSTMFDFDPTILGLNFREIDLKNAHLDYELLLPAKLTARISLNAYPNKITQAPKDYVDPWMIPLIDLTSRINREFVRQYSNMTIELNQLRLMRMPYPAYRDPKVSEFSVFDLLALFILISYTVFVPLIVKRITDEKSSKSKELLRMIGMADSVFWTTHFINYFIIILIHALSITIALVCFQNPMIVRSSLLLFFITFIMFGVQLVMFSMLITTVFNRPVLAVIVTTILWLTISVIIFRGWVPSINGDTVGNTCFTIRFFLSMLPMGSIMWFISILGIFESFDQSLTFETINSTTIGYGDLTTLIVMISVFISYFLYAFLIWYLDSVWPFQYGVPKHPWFLFEPSYWRPIKNKSSMNDDRPELNEQAFEPDPIGLQSAIEVRNITKTFSGNKVAVDNIWFNIYNHQLTVLLGHNGAGKSTTMNMITGIYPATAGNIYVNGYNVFTQTRLARQSIGLCTQENIIFPELTVFQHLKLFAILKNAKFTNVYQEVQRILNLLQLSDKCNVKASGLSGGMKRKLQLGMALIGPTEILILDEPTSGLDPEARRVIWDLLISLRREKTILLTTHYMEEADVLGDRIAIMSHGRIRCCGTPFFLKNAFGTGYQLRIEKQSAHFNSKGFLSIISHYAPTVSLKSEMESEVIYAFNQKNVQHSNSRQKESSDQIDKNDDDNDDDEKKQLIRQFPPLFRDLENNLKEYGINSFGLSYSTLEDVFLAVEDDDTILESELSKLGRLKNHRLNGDDKNDQSPKQPSLTPKSEMVTGFSLIVNQFLALFLKRFHYARRYWQMVVLQLVVPILIFFVAMRITAIFTRLNLQTKFDPIAMKTEQLYGPDTESYYQGGKTLYRSYERIFSDRDHGHVTFVGDLNSPVSYEDFIINQNDNNIGQFVQKVLFGMQDDGTKEPYKIWFNNEQTYSAWLSEKTFFDSLLEMNSPQDTKSKVGIDMTLQPIMIETQMNGQSQSMILSLVTSIMSWLITCLILLPIAFPFLAASYVLYPIKERTSKSKLLQMMSGVSPTIFWLSQFVFDLVYHLVAISVLYLFIYLFDSDKVFFDTSSKSSAEVLFVILFVFGIATIPLAYFFAYIFDVHSSGFTFVVIMFLIMGLIANLFWSILDIFVNNAGVELSSLYLDWTQSVLPIIRFIPIFSMLFGYQKLYKANMFVKMCKTLPSEELGHICNSTEDLGSMTKMVLGCCPNRCSKDDSCYDSGSFSFGKFGSGPEIYSLIGSGLLFMVLIILYENFQQYARKYFVRSIENLVYRIFRRNRPQPIQLAAIEDSDVCREKERIASILNDPVQRENSDLLIVHELTKHFGSFTAVDHLSFGVRHDECFGLLGINGAGKTTTFSMLTGDLFPSDGNAYMEGKINVINNLCRFQQNIGYCPQFDALLDNLTGVETLQLMGALRGIPFRRLTTEVNDLIRMVDLQTHASKRTETYSGGNKRKLSIAVSLIGNPRLLFLDEPTAGVDPSARRKIWRTLELIRNHFNSVIILTSHSMEECEALCSRIAIMVGGRFRCLGSTQHLRAKYGQGYTILIRLKRKHEMSDYADQCQQRIVAAIPSAQLSDHHQCLMTYQIADKSIRWSELFEIMAQLDEELRFEDYIISDTTLENIFILFARNQQRTQQQLQLQKMQSVTNKDNKKD</sequence>
<feature type="transmembrane region" description="Helical" evidence="8">
    <location>
        <begin position="1327"/>
        <end position="1345"/>
    </location>
</feature>
<dbReference type="Proteomes" id="UP000790347">
    <property type="component" value="Unassembled WGS sequence"/>
</dbReference>
<reference evidence="11" key="1">
    <citation type="submission" date="2013-05" db="EMBL/GenBank/DDBJ databases">
        <authorList>
            <person name="Yim A.K.Y."/>
            <person name="Chan T.F."/>
            <person name="Ji K.M."/>
            <person name="Liu X.Y."/>
            <person name="Zhou J.W."/>
            <person name="Li R.Q."/>
            <person name="Yang K.Y."/>
            <person name="Li J."/>
            <person name="Li M."/>
            <person name="Law P.T.W."/>
            <person name="Wu Y.L."/>
            <person name="Cai Z.L."/>
            <person name="Qin H."/>
            <person name="Bao Y."/>
            <person name="Leung R.K.K."/>
            <person name="Ng P.K.S."/>
            <person name="Zou J."/>
            <person name="Zhong X.J."/>
            <person name="Ran P.X."/>
            <person name="Zhong N.S."/>
            <person name="Liu Z.G."/>
            <person name="Tsui S.K.W."/>
        </authorList>
    </citation>
    <scope>NUCLEOTIDE SEQUENCE</scope>
    <source>
        <strain evidence="11">Derf</strain>
        <tissue evidence="11">Whole organism</tissue>
    </source>
</reference>
<evidence type="ECO:0000256" key="6">
    <source>
        <dbReference type="ARBA" id="ARBA00023136"/>
    </source>
</evidence>
<dbReference type="InterPro" id="IPR027417">
    <property type="entry name" value="P-loop_NTPase"/>
</dbReference>
<evidence type="ECO:0000256" key="2">
    <source>
        <dbReference type="ARBA" id="ARBA00022692"/>
    </source>
</evidence>
<feature type="transmembrane region" description="Helical" evidence="8">
    <location>
        <begin position="415"/>
        <end position="434"/>
    </location>
</feature>
<reference evidence="10" key="3">
    <citation type="journal article" date="2021" name="World Allergy Organ. J.">
        <title>Chromosome-level assembly of Dermatophagoides farinae genome and transcriptome reveals two novel allergens Der f 37 and Der f 39.</title>
        <authorList>
            <person name="Chen J."/>
            <person name="Cai Z."/>
            <person name="Fan D."/>
            <person name="Hu J."/>
            <person name="Hou Y."/>
            <person name="He Y."/>
            <person name="Zhang Z."/>
            <person name="Zhao Z."/>
            <person name="Gao P."/>
            <person name="Hu W."/>
            <person name="Sun J."/>
            <person name="Li J."/>
            <person name="Ji K."/>
        </authorList>
    </citation>
    <scope>NUCLEOTIDE SEQUENCE</scope>
    <source>
        <strain evidence="10">JKM2019</strain>
    </source>
</reference>
<evidence type="ECO:0000256" key="3">
    <source>
        <dbReference type="ARBA" id="ARBA00022741"/>
    </source>
</evidence>
<dbReference type="FunFam" id="3.40.50.300:FF:002470">
    <property type="entry name" value="ABC transporter, putative"/>
    <property type="match status" value="1"/>
</dbReference>
<evidence type="ECO:0000259" key="9">
    <source>
        <dbReference type="PROSITE" id="PS50893"/>
    </source>
</evidence>
<gene>
    <name evidence="11" type="ORF">DERF_014325</name>
    <name evidence="10" type="ORF">HUG17_6798</name>
</gene>
<evidence type="ECO:0000256" key="1">
    <source>
        <dbReference type="ARBA" id="ARBA00004141"/>
    </source>
</evidence>
<feature type="transmembrane region" description="Helical" evidence="8">
    <location>
        <begin position="60"/>
        <end position="81"/>
    </location>
</feature>
<feature type="domain" description="ABC transporter" evidence="9">
    <location>
        <begin position="1495"/>
        <end position="1727"/>
    </location>
</feature>
<keyword evidence="12" id="KW-1185">Reference proteome</keyword>
<dbReference type="GO" id="GO:0016887">
    <property type="term" value="F:ATP hydrolysis activity"/>
    <property type="evidence" value="ECO:0007669"/>
    <property type="project" value="InterPro"/>
</dbReference>
<keyword evidence="5 8" id="KW-1133">Transmembrane helix</keyword>
<dbReference type="Proteomes" id="UP000828236">
    <property type="component" value="Unassembled WGS sequence"/>
</dbReference>
<dbReference type="PROSITE" id="PS50893">
    <property type="entry name" value="ABC_TRANSPORTER_2"/>
    <property type="match status" value="2"/>
</dbReference>
<dbReference type="EMBL" id="ASGP02000008">
    <property type="protein sequence ID" value="KAH9493586.1"/>
    <property type="molecule type" value="Genomic_DNA"/>
</dbReference>
<evidence type="ECO:0000256" key="7">
    <source>
        <dbReference type="SAM" id="MobiDB-lite"/>
    </source>
</evidence>
<evidence type="ECO:0000256" key="4">
    <source>
        <dbReference type="ARBA" id="ARBA00022840"/>
    </source>
</evidence>
<dbReference type="Pfam" id="PF23321">
    <property type="entry name" value="R1_ABCA1"/>
    <property type="match status" value="1"/>
</dbReference>
<evidence type="ECO:0000313" key="10">
    <source>
        <dbReference type="EMBL" id="KAH7644436.1"/>
    </source>
</evidence>
<feature type="region of interest" description="Disordered" evidence="7">
    <location>
        <begin position="848"/>
        <end position="873"/>
    </location>
</feature>
<reference evidence="10" key="2">
    <citation type="submission" date="2020-06" db="EMBL/GenBank/DDBJ databases">
        <authorList>
            <person name="Ji K."/>
            <person name="Li J."/>
        </authorList>
    </citation>
    <scope>NUCLEOTIDE SEQUENCE</scope>
    <source>
        <strain evidence="10">JKM2019</strain>
        <tissue evidence="10">Whole body</tissue>
    </source>
</reference>
<feature type="transmembrane region" description="Helical" evidence="8">
    <location>
        <begin position="1165"/>
        <end position="1190"/>
    </location>
</feature>
<proteinExistence type="predicted"/>
<organism evidence="11 12">
    <name type="scientific">Dermatophagoides farinae</name>
    <name type="common">American house dust mite</name>
    <dbReference type="NCBI Taxonomy" id="6954"/>
    <lineage>
        <taxon>Eukaryota</taxon>
        <taxon>Metazoa</taxon>
        <taxon>Ecdysozoa</taxon>
        <taxon>Arthropoda</taxon>
        <taxon>Chelicerata</taxon>
        <taxon>Arachnida</taxon>
        <taxon>Acari</taxon>
        <taxon>Acariformes</taxon>
        <taxon>Sarcoptiformes</taxon>
        <taxon>Astigmata</taxon>
        <taxon>Psoroptidia</taxon>
        <taxon>Analgoidea</taxon>
        <taxon>Pyroglyphidae</taxon>
        <taxon>Dermatophagoidinae</taxon>
        <taxon>Dermatophagoides</taxon>
    </lineage>
</organism>
<dbReference type="PANTHER" id="PTHR19229:SF250">
    <property type="entry name" value="ABC TRANSPORTER DOMAIN-CONTAINING PROTEIN-RELATED"/>
    <property type="match status" value="1"/>
</dbReference>
<dbReference type="GO" id="GO:0140359">
    <property type="term" value="F:ABC-type transporter activity"/>
    <property type="evidence" value="ECO:0007669"/>
    <property type="project" value="InterPro"/>
</dbReference>
<dbReference type="PROSITE" id="PS00211">
    <property type="entry name" value="ABC_TRANSPORTER_1"/>
    <property type="match status" value="2"/>
</dbReference>
<dbReference type="Gene3D" id="3.40.50.300">
    <property type="entry name" value="P-loop containing nucleotide triphosphate hydrolases"/>
    <property type="match status" value="2"/>
</dbReference>
<feature type="region of interest" description="Disordered" evidence="7">
    <location>
        <begin position="930"/>
        <end position="952"/>
    </location>
</feature>
<dbReference type="GO" id="GO:0005524">
    <property type="term" value="F:ATP binding"/>
    <property type="evidence" value="ECO:0007669"/>
    <property type="project" value="UniProtKB-KW"/>
</dbReference>
<feature type="transmembrane region" description="Helical" evidence="8">
    <location>
        <begin position="498"/>
        <end position="520"/>
    </location>
</feature>
<keyword evidence="4" id="KW-0067">ATP-binding</keyword>
<name>A0A922KU42_DERFA</name>
<feature type="region of interest" description="Disordered" evidence="7">
    <location>
        <begin position="1"/>
        <end position="29"/>
    </location>
</feature>
<dbReference type="PANTHER" id="PTHR19229">
    <property type="entry name" value="ATP-BINDING CASSETTE TRANSPORTER SUBFAMILY A ABCA"/>
    <property type="match status" value="1"/>
</dbReference>
<feature type="domain" description="ABC transporter" evidence="9">
    <location>
        <begin position="575"/>
        <end position="805"/>
    </location>
</feature>
<comment type="subcellular location">
    <subcellularLocation>
        <location evidence="1">Membrane</location>
        <topology evidence="1">Multi-pass membrane protein</topology>
    </subcellularLocation>
</comment>
<dbReference type="InterPro" id="IPR056264">
    <property type="entry name" value="R2_ABCA1-4-like"/>
</dbReference>
<keyword evidence="3" id="KW-0547">Nucleotide-binding</keyword>
<accession>A0A922KU42</accession>
<feature type="transmembrane region" description="Helical" evidence="8">
    <location>
        <begin position="455"/>
        <end position="478"/>
    </location>
</feature>
<dbReference type="GO" id="GO:0005319">
    <property type="term" value="F:lipid transporter activity"/>
    <property type="evidence" value="ECO:0007669"/>
    <property type="project" value="TreeGrafter"/>
</dbReference>
<feature type="compositionally biased region" description="Low complexity" evidence="7">
    <location>
        <begin position="1"/>
        <end position="16"/>
    </location>
</feature>
<evidence type="ECO:0000256" key="8">
    <source>
        <dbReference type="SAM" id="Phobius"/>
    </source>
</evidence>
<keyword evidence="6 8" id="KW-0472">Membrane</keyword>
<keyword evidence="2 8" id="KW-0812">Transmembrane</keyword>
<feature type="transmembrane region" description="Helical" evidence="8">
    <location>
        <begin position="356"/>
        <end position="375"/>
    </location>
</feature>
<protein>
    <submittedName>
        <fullName evidence="10">Abc transporter sub-family a-like protein</fullName>
    </submittedName>
</protein>
<dbReference type="SUPFAM" id="SSF52540">
    <property type="entry name" value="P-loop containing nucleoside triphosphate hydrolases"/>
    <property type="match status" value="2"/>
</dbReference>
<reference evidence="11" key="4">
    <citation type="journal article" date="2022" name="Res Sq">
        <title>Comparative Genomics Reveals Insights into the Divergent Evolution of Astigmatic Mites and Household Pest Adaptations.</title>
        <authorList>
            <person name="Xiong Q."/>
            <person name="Wan A.T.-Y."/>
            <person name="Liu X.-Y."/>
            <person name="Fung C.S.-H."/>
            <person name="Xiao X."/>
            <person name="Malainual N."/>
            <person name="Hou J."/>
            <person name="Wang L."/>
            <person name="Wang M."/>
            <person name="Yang K."/>
            <person name="Cui Y."/>
            <person name="Leung E."/>
            <person name="Nong W."/>
            <person name="Shin S.-K."/>
            <person name="Au S."/>
            <person name="Jeong K.Y."/>
            <person name="Chew F.T."/>
            <person name="Hui J."/>
            <person name="Leung T.F."/>
            <person name="Tungtrongchitr A."/>
            <person name="Zhong N."/>
            <person name="Liu Z."/>
            <person name="Tsui S."/>
        </authorList>
    </citation>
    <scope>NUCLEOTIDE SEQUENCE</scope>
    <source>
        <strain evidence="11">Derf</strain>
        <tissue evidence="11">Whole organism</tissue>
    </source>
</reference>
<dbReference type="SMART" id="SM00382">
    <property type="entry name" value="AAA"/>
    <property type="match status" value="2"/>
</dbReference>
<dbReference type="Pfam" id="PF00005">
    <property type="entry name" value="ABC_tran"/>
    <property type="match status" value="2"/>
</dbReference>
<dbReference type="CDD" id="cd03263">
    <property type="entry name" value="ABC_subfamily_A"/>
    <property type="match status" value="2"/>
</dbReference>
<comment type="caution">
    <text evidence="11">The sequence shown here is derived from an EMBL/GenBank/DDBJ whole genome shotgun (WGS) entry which is preliminary data.</text>
</comment>
<dbReference type="Pfam" id="PF12698">
    <property type="entry name" value="ABC2_membrane_3"/>
    <property type="match status" value="2"/>
</dbReference>
<dbReference type="OrthoDB" id="6512918at2759"/>
<dbReference type="EMBL" id="SDOV01000002">
    <property type="protein sequence ID" value="KAH7644436.1"/>
    <property type="molecule type" value="Genomic_DNA"/>
</dbReference>
<feature type="transmembrane region" description="Helical" evidence="8">
    <location>
        <begin position="387"/>
        <end position="409"/>
    </location>
</feature>
<feature type="transmembrane region" description="Helical" evidence="8">
    <location>
        <begin position="1256"/>
        <end position="1279"/>
    </location>
</feature>
<feature type="transmembrane region" description="Helical" evidence="8">
    <location>
        <begin position="1414"/>
        <end position="1431"/>
    </location>
</feature>
<evidence type="ECO:0000313" key="12">
    <source>
        <dbReference type="Proteomes" id="UP000790347"/>
    </source>
</evidence>
<dbReference type="InterPro" id="IPR003593">
    <property type="entry name" value="AAA+_ATPase"/>
</dbReference>
<feature type="transmembrane region" description="Helical" evidence="8">
    <location>
        <begin position="1286"/>
        <end position="1307"/>
    </location>
</feature>
<feature type="region of interest" description="Disordered" evidence="7">
    <location>
        <begin position="89"/>
        <end position="110"/>
    </location>
</feature>
<feature type="transmembrane region" description="Helical" evidence="8">
    <location>
        <begin position="306"/>
        <end position="326"/>
    </location>
</feature>
<feature type="transmembrane region" description="Helical" evidence="8">
    <location>
        <begin position="1211"/>
        <end position="1236"/>
    </location>
</feature>
<dbReference type="GO" id="GO:0016020">
    <property type="term" value="C:membrane"/>
    <property type="evidence" value="ECO:0007669"/>
    <property type="project" value="UniProtKB-SubCell"/>
</dbReference>
<evidence type="ECO:0000256" key="5">
    <source>
        <dbReference type="ARBA" id="ARBA00022989"/>
    </source>
</evidence>
<feature type="transmembrane region" description="Helical" evidence="8">
    <location>
        <begin position="980"/>
        <end position="999"/>
    </location>
</feature>
<dbReference type="InterPro" id="IPR003439">
    <property type="entry name" value="ABC_transporter-like_ATP-bd"/>
</dbReference>
<dbReference type="InterPro" id="IPR013525">
    <property type="entry name" value="ABC2_TM"/>
</dbReference>
<dbReference type="InterPro" id="IPR017871">
    <property type="entry name" value="ABC_transporter-like_CS"/>
</dbReference>
<feature type="compositionally biased region" description="Basic and acidic residues" evidence="7">
    <location>
        <begin position="852"/>
        <end position="862"/>
    </location>
</feature>
<dbReference type="FunFam" id="3.40.50.300:FF:000933">
    <property type="entry name" value="ABC transporter A family member 7"/>
    <property type="match status" value="1"/>
</dbReference>